<dbReference type="EMBL" id="AP025592">
    <property type="protein sequence ID" value="BDG07745.1"/>
    <property type="molecule type" value="Genomic_DNA"/>
</dbReference>
<gene>
    <name evidence="3" type="ORF">AMPC_08580</name>
</gene>
<reference evidence="4" key="1">
    <citation type="journal article" date="2022" name="Int. J. Syst. Evol. Microbiol.">
        <title>Anaeromyxobacter oryzae sp. nov., Anaeromyxobacter diazotrophicus sp. nov. and Anaeromyxobacter paludicola sp. nov., isolated from paddy soils.</title>
        <authorList>
            <person name="Itoh H."/>
            <person name="Xu Z."/>
            <person name="Mise K."/>
            <person name="Masuda Y."/>
            <person name="Ushijima N."/>
            <person name="Hayakawa C."/>
            <person name="Shiratori Y."/>
            <person name="Senoo K."/>
        </authorList>
    </citation>
    <scope>NUCLEOTIDE SEQUENCE [LARGE SCALE GENOMIC DNA]</scope>
    <source>
        <strain evidence="4">Red630</strain>
    </source>
</reference>
<dbReference type="InterPro" id="IPR028096">
    <property type="entry name" value="EfeO_Cupredoxin"/>
</dbReference>
<dbReference type="RefSeq" id="WP_248344644.1">
    <property type="nucleotide sequence ID" value="NZ_AP025592.1"/>
</dbReference>
<feature type="chain" id="PRO_5045902541" description="EfeO-type cupredoxin-like domain-containing protein" evidence="1">
    <location>
        <begin position="19"/>
        <end position="119"/>
    </location>
</feature>
<evidence type="ECO:0000259" key="2">
    <source>
        <dbReference type="Pfam" id="PF13473"/>
    </source>
</evidence>
<feature type="domain" description="EfeO-type cupredoxin-like" evidence="2">
    <location>
        <begin position="5"/>
        <end position="116"/>
    </location>
</feature>
<evidence type="ECO:0000256" key="1">
    <source>
        <dbReference type="SAM" id="SignalP"/>
    </source>
</evidence>
<protein>
    <recommendedName>
        <fullName evidence="2">EfeO-type cupredoxin-like domain-containing protein</fullName>
    </recommendedName>
</protein>
<dbReference type="InterPro" id="IPR008972">
    <property type="entry name" value="Cupredoxin"/>
</dbReference>
<dbReference type="Pfam" id="PF13473">
    <property type="entry name" value="Cupredoxin_1"/>
    <property type="match status" value="1"/>
</dbReference>
<keyword evidence="1" id="KW-0732">Signal</keyword>
<organism evidence="3 4">
    <name type="scientific">Anaeromyxobacter paludicola</name>
    <dbReference type="NCBI Taxonomy" id="2918171"/>
    <lineage>
        <taxon>Bacteria</taxon>
        <taxon>Pseudomonadati</taxon>
        <taxon>Myxococcota</taxon>
        <taxon>Myxococcia</taxon>
        <taxon>Myxococcales</taxon>
        <taxon>Cystobacterineae</taxon>
        <taxon>Anaeromyxobacteraceae</taxon>
        <taxon>Anaeromyxobacter</taxon>
    </lineage>
</organism>
<dbReference type="Gene3D" id="2.60.40.420">
    <property type="entry name" value="Cupredoxins - blue copper proteins"/>
    <property type="match status" value="1"/>
</dbReference>
<accession>A0ABN6N3I7</accession>
<dbReference type="SUPFAM" id="SSF49503">
    <property type="entry name" value="Cupredoxins"/>
    <property type="match status" value="1"/>
</dbReference>
<proteinExistence type="predicted"/>
<dbReference type="Proteomes" id="UP001162734">
    <property type="component" value="Chromosome"/>
</dbReference>
<evidence type="ECO:0000313" key="4">
    <source>
        <dbReference type="Proteomes" id="UP001162734"/>
    </source>
</evidence>
<evidence type="ECO:0000313" key="3">
    <source>
        <dbReference type="EMBL" id="BDG07745.1"/>
    </source>
</evidence>
<name>A0ABN6N3I7_9BACT</name>
<keyword evidence="4" id="KW-1185">Reference proteome</keyword>
<sequence>MRALSLVFALCLAAPALAADNKPGGGIPQGGVRREIKVTERGFEPREVTAKQGQPLTLVFTRTTDKTCITAIDIPDEQVKGFQLPLNKTVELVITPKKPGVERFHCSAMGMGNGKIRVE</sequence>
<feature type="signal peptide" evidence="1">
    <location>
        <begin position="1"/>
        <end position="18"/>
    </location>
</feature>